<proteinExistence type="predicted"/>
<reference evidence="1 2" key="1">
    <citation type="submission" date="2021-06" db="EMBL/GenBank/DDBJ databases">
        <title>Caerostris darwini draft genome.</title>
        <authorList>
            <person name="Kono N."/>
            <person name="Arakawa K."/>
        </authorList>
    </citation>
    <scope>NUCLEOTIDE SEQUENCE [LARGE SCALE GENOMIC DNA]</scope>
</reference>
<accession>A0AAV4WT15</accession>
<dbReference type="Proteomes" id="UP001054837">
    <property type="component" value="Unassembled WGS sequence"/>
</dbReference>
<evidence type="ECO:0000313" key="1">
    <source>
        <dbReference type="EMBL" id="GIY84780.1"/>
    </source>
</evidence>
<comment type="caution">
    <text evidence="1">The sequence shown here is derived from an EMBL/GenBank/DDBJ whole genome shotgun (WGS) entry which is preliminary data.</text>
</comment>
<gene>
    <name evidence="1" type="ORF">CDAR_281911</name>
</gene>
<keyword evidence="2" id="KW-1185">Reference proteome</keyword>
<organism evidence="1 2">
    <name type="scientific">Caerostris darwini</name>
    <dbReference type="NCBI Taxonomy" id="1538125"/>
    <lineage>
        <taxon>Eukaryota</taxon>
        <taxon>Metazoa</taxon>
        <taxon>Ecdysozoa</taxon>
        <taxon>Arthropoda</taxon>
        <taxon>Chelicerata</taxon>
        <taxon>Arachnida</taxon>
        <taxon>Araneae</taxon>
        <taxon>Araneomorphae</taxon>
        <taxon>Entelegynae</taxon>
        <taxon>Araneoidea</taxon>
        <taxon>Araneidae</taxon>
        <taxon>Caerostris</taxon>
    </lineage>
</organism>
<dbReference type="EMBL" id="BPLQ01014972">
    <property type="protein sequence ID" value="GIY84780.1"/>
    <property type="molecule type" value="Genomic_DNA"/>
</dbReference>
<name>A0AAV4WT15_9ARAC</name>
<protein>
    <submittedName>
        <fullName evidence="1">Uncharacterized protein</fullName>
    </submittedName>
</protein>
<evidence type="ECO:0000313" key="2">
    <source>
        <dbReference type="Proteomes" id="UP001054837"/>
    </source>
</evidence>
<sequence>MHAQLRQTRGVVNVTDMGRKTRDVVPHHSGVNDLLFLPFGVSGGGELKRQIVWLPKKCLEFAFSILRCLEDICLQWNLPPLFIIIMLLLWRGS</sequence>
<dbReference type="AlphaFoldDB" id="A0AAV4WT15"/>